<evidence type="ECO:0000313" key="2">
    <source>
        <dbReference type="EMBL" id="KAJ4328656.1"/>
    </source>
</evidence>
<feature type="compositionally biased region" description="Basic and acidic residues" evidence="1">
    <location>
        <begin position="312"/>
        <end position="348"/>
    </location>
</feature>
<dbReference type="AlphaFoldDB" id="A0A9W9BUT6"/>
<protein>
    <submittedName>
        <fullName evidence="2">Uncharacterized protein</fullName>
    </submittedName>
</protein>
<feature type="region of interest" description="Disordered" evidence="1">
    <location>
        <begin position="312"/>
        <end position="500"/>
    </location>
</feature>
<feature type="compositionally biased region" description="Acidic residues" evidence="1">
    <location>
        <begin position="394"/>
        <end position="404"/>
    </location>
</feature>
<feature type="compositionally biased region" description="Polar residues" evidence="1">
    <location>
        <begin position="454"/>
        <end position="463"/>
    </location>
</feature>
<gene>
    <name evidence="2" type="ORF">N0V84_000846</name>
</gene>
<feature type="compositionally biased region" description="Polar residues" evidence="1">
    <location>
        <begin position="488"/>
        <end position="500"/>
    </location>
</feature>
<feature type="compositionally biased region" description="Polar residues" evidence="1">
    <location>
        <begin position="354"/>
        <end position="364"/>
    </location>
</feature>
<keyword evidence="3" id="KW-1185">Reference proteome</keyword>
<proteinExistence type="predicted"/>
<name>A0A9W9BUT6_9HYPO</name>
<feature type="region of interest" description="Disordered" evidence="1">
    <location>
        <begin position="1"/>
        <end position="20"/>
    </location>
</feature>
<comment type="caution">
    <text evidence="2">The sequence shown here is derived from an EMBL/GenBank/DDBJ whole genome shotgun (WGS) entry which is preliminary data.</text>
</comment>
<dbReference type="OrthoDB" id="4835412at2759"/>
<evidence type="ECO:0000256" key="1">
    <source>
        <dbReference type="SAM" id="MobiDB-lite"/>
    </source>
</evidence>
<dbReference type="EMBL" id="JAPEUR010000008">
    <property type="protein sequence ID" value="KAJ4328656.1"/>
    <property type="molecule type" value="Genomic_DNA"/>
</dbReference>
<sequence length="500" mass="55260">MLATPVSGNNEARGPSIASTALSADENRTVTFADVFRNGNAPVKRLIIQYPPDYGKWYIIRCWRHNVNFKENPLKAASRHICQSKHPNKPRDYESVIKMMGYEVLNCDEVLAEQNNTIARETFGTRRQPRAADSIEVGYQTIAAVPEVPVSDDDDDYQEEGSDKFTLKISNSTRRRRFMVITDPTPGEVYQVYWRVLKKWTAALILPLENLDKVGVPESIEDLGLLKSLPPCYTYDSTAKTIRWSKGYEAGGKFISKREFPVMFFNGVPFSDRSEVAWVPSKDLQPPEICALEPDIQGQVLDYLKSRRAEEERVAEAAPEERSIEAELEERGIQGELKRMDPVGEKSPHPTVHQDGSFQPSDQTVPMAEEAAETSQPAQVAESRPIVPIVIDLTGEDSSSDEESVAGKDTAMNQEQPADSAVNESVVEEELVVAANEPQGEPKDGDSGIGMATIPSTDSTITEPPTPTPDKEAQLLVPGQQDVPGLQPTPSKTVSGLSFR</sequence>
<organism evidence="2 3">
    <name type="scientific">Fusarium piperis</name>
    <dbReference type="NCBI Taxonomy" id="1435070"/>
    <lineage>
        <taxon>Eukaryota</taxon>
        <taxon>Fungi</taxon>
        <taxon>Dikarya</taxon>
        <taxon>Ascomycota</taxon>
        <taxon>Pezizomycotina</taxon>
        <taxon>Sordariomycetes</taxon>
        <taxon>Hypocreomycetidae</taxon>
        <taxon>Hypocreales</taxon>
        <taxon>Nectriaceae</taxon>
        <taxon>Fusarium</taxon>
        <taxon>Fusarium solani species complex</taxon>
    </lineage>
</organism>
<reference evidence="2" key="1">
    <citation type="submission" date="2022-10" db="EMBL/GenBank/DDBJ databases">
        <title>Tapping the CABI collections for fungal endophytes: first genome assemblies for Collariella, Neodidymelliopsis, Ascochyta clinopodiicola, Didymella pomorum, Didymosphaeria variabile, Neocosmospora piperis and Neocucurbitaria cava.</title>
        <authorList>
            <person name="Hill R."/>
        </authorList>
    </citation>
    <scope>NUCLEOTIDE SEQUENCE</scope>
    <source>
        <strain evidence="2">IMI 366586</strain>
    </source>
</reference>
<evidence type="ECO:0000313" key="3">
    <source>
        <dbReference type="Proteomes" id="UP001140502"/>
    </source>
</evidence>
<dbReference type="Proteomes" id="UP001140502">
    <property type="component" value="Unassembled WGS sequence"/>
</dbReference>
<feature type="compositionally biased region" description="Polar residues" evidence="1">
    <location>
        <begin position="1"/>
        <end position="10"/>
    </location>
</feature>
<accession>A0A9W9BUT6</accession>